<gene>
    <name evidence="1" type="ORF">A2Y62_02860</name>
</gene>
<organism evidence="1 2">
    <name type="scientific">Candidatus Fischerbacteria bacterium RBG_13_37_8</name>
    <dbReference type="NCBI Taxonomy" id="1817863"/>
    <lineage>
        <taxon>Bacteria</taxon>
        <taxon>Candidatus Fischeribacteriota</taxon>
    </lineage>
</organism>
<protein>
    <submittedName>
        <fullName evidence="1">Uncharacterized protein</fullName>
    </submittedName>
</protein>
<dbReference type="EMBL" id="MFGW01000006">
    <property type="protein sequence ID" value="OGF68273.1"/>
    <property type="molecule type" value="Genomic_DNA"/>
</dbReference>
<comment type="caution">
    <text evidence="1">The sequence shown here is derived from an EMBL/GenBank/DDBJ whole genome shotgun (WGS) entry which is preliminary data.</text>
</comment>
<dbReference type="Proteomes" id="UP000178943">
    <property type="component" value="Unassembled WGS sequence"/>
</dbReference>
<proteinExistence type="predicted"/>
<reference evidence="1 2" key="1">
    <citation type="journal article" date="2016" name="Nat. Commun.">
        <title>Thousands of microbial genomes shed light on interconnected biogeochemical processes in an aquifer system.</title>
        <authorList>
            <person name="Anantharaman K."/>
            <person name="Brown C.T."/>
            <person name="Hug L.A."/>
            <person name="Sharon I."/>
            <person name="Castelle C.J."/>
            <person name="Probst A.J."/>
            <person name="Thomas B.C."/>
            <person name="Singh A."/>
            <person name="Wilkins M.J."/>
            <person name="Karaoz U."/>
            <person name="Brodie E.L."/>
            <person name="Williams K.H."/>
            <person name="Hubbard S.S."/>
            <person name="Banfield J.F."/>
        </authorList>
    </citation>
    <scope>NUCLEOTIDE SEQUENCE [LARGE SCALE GENOMIC DNA]</scope>
</reference>
<name>A0A1F5VY58_9BACT</name>
<dbReference type="AlphaFoldDB" id="A0A1F5VY58"/>
<accession>A0A1F5VY58</accession>
<sequence length="139" mass="14224">MGKAFVGFNEFIGFVGFIEFNGFVGLRENDAGDIVYYNNRDGGVSAGGIWGSVAGCGVINRNRGGGDDGDSGGIVYAGEGEWCYESACAVYDTGGGDAGSSDNAGYAVTAGGSEECIAAECSDVGDGEGAVFEYYYKMD</sequence>
<evidence type="ECO:0000313" key="2">
    <source>
        <dbReference type="Proteomes" id="UP000178943"/>
    </source>
</evidence>
<evidence type="ECO:0000313" key="1">
    <source>
        <dbReference type="EMBL" id="OGF68273.1"/>
    </source>
</evidence>